<dbReference type="InterPro" id="IPR003797">
    <property type="entry name" value="DegV"/>
</dbReference>
<dbReference type="EMBL" id="CAEZXM010000188">
    <property type="protein sequence ID" value="CAB4697104.1"/>
    <property type="molecule type" value="Genomic_DNA"/>
</dbReference>
<protein>
    <submittedName>
        <fullName evidence="2">Unannotated protein</fullName>
    </submittedName>
</protein>
<dbReference type="PANTHER" id="PTHR33434">
    <property type="entry name" value="DEGV DOMAIN-CONTAINING PROTEIN DR_1986-RELATED"/>
    <property type="match status" value="1"/>
</dbReference>
<sequence>MTVRIITDSACDLPQSVADELGIEIVPLSIRFGEEEFIDRRDLTAEQFWAKSAASAQLPETAAPSPGQFEQAYRSAMASGATGIVVISLSAGLSATMQSAELAARAVAGETAISVVDSRSATLGLGSIVAACARAANDGASFDDVTAMARDLAQRTKVWGALDTLDNLKKGGRIGGAKALLASVLSIKPIIEVRDGKVEEGGKQRTRSKALAFLVEKLQSSGPIENLHVMHADCSDVDQFVEMLRPHYSGGIVVGDIGPVVGTHAGRGTIGIAFQVRA</sequence>
<gene>
    <name evidence="2" type="ORF">UFOPK2366_01060</name>
</gene>
<evidence type="ECO:0000313" key="2">
    <source>
        <dbReference type="EMBL" id="CAB4697104.1"/>
    </source>
</evidence>
<dbReference type="SUPFAM" id="SSF82549">
    <property type="entry name" value="DAK1/DegV-like"/>
    <property type="match status" value="1"/>
</dbReference>
<keyword evidence="1" id="KW-0446">Lipid-binding</keyword>
<dbReference type="PROSITE" id="PS51482">
    <property type="entry name" value="DEGV"/>
    <property type="match status" value="1"/>
</dbReference>
<dbReference type="GO" id="GO:0008289">
    <property type="term" value="F:lipid binding"/>
    <property type="evidence" value="ECO:0007669"/>
    <property type="project" value="UniProtKB-KW"/>
</dbReference>
<dbReference type="InterPro" id="IPR050270">
    <property type="entry name" value="DegV_domain_contain"/>
</dbReference>
<organism evidence="2">
    <name type="scientific">freshwater metagenome</name>
    <dbReference type="NCBI Taxonomy" id="449393"/>
    <lineage>
        <taxon>unclassified sequences</taxon>
        <taxon>metagenomes</taxon>
        <taxon>ecological metagenomes</taxon>
    </lineage>
</organism>
<proteinExistence type="predicted"/>
<dbReference type="Pfam" id="PF02645">
    <property type="entry name" value="DegV"/>
    <property type="match status" value="1"/>
</dbReference>
<dbReference type="NCBIfam" id="TIGR00762">
    <property type="entry name" value="DegV"/>
    <property type="match status" value="1"/>
</dbReference>
<dbReference type="Gene3D" id="3.30.1180.10">
    <property type="match status" value="1"/>
</dbReference>
<dbReference type="Gene3D" id="3.40.50.10170">
    <property type="match status" value="1"/>
</dbReference>
<dbReference type="AlphaFoldDB" id="A0A6J6PLL3"/>
<dbReference type="PANTHER" id="PTHR33434:SF2">
    <property type="entry name" value="FATTY ACID-BINDING PROTEIN TM_1468"/>
    <property type="match status" value="1"/>
</dbReference>
<dbReference type="InterPro" id="IPR043168">
    <property type="entry name" value="DegV_C"/>
</dbReference>
<evidence type="ECO:0000256" key="1">
    <source>
        <dbReference type="ARBA" id="ARBA00023121"/>
    </source>
</evidence>
<reference evidence="2" key="1">
    <citation type="submission" date="2020-05" db="EMBL/GenBank/DDBJ databases">
        <authorList>
            <person name="Chiriac C."/>
            <person name="Salcher M."/>
            <person name="Ghai R."/>
            <person name="Kavagutti S V."/>
        </authorList>
    </citation>
    <scope>NUCLEOTIDE SEQUENCE</scope>
</reference>
<name>A0A6J6PLL3_9ZZZZ</name>
<accession>A0A6J6PLL3</accession>